<dbReference type="GO" id="GO:0008483">
    <property type="term" value="F:transaminase activity"/>
    <property type="evidence" value="ECO:0007669"/>
    <property type="project" value="UniProtKB-KW"/>
</dbReference>
<dbReference type="InterPro" id="IPR015424">
    <property type="entry name" value="PyrdxlP-dep_Trfase"/>
</dbReference>
<dbReference type="STRING" id="161355.PS9374_04532"/>
<dbReference type="PANTHER" id="PTHR30244:SF34">
    <property type="entry name" value="DTDP-4-AMINO-4,6-DIDEOXYGALACTOSE TRANSAMINASE"/>
    <property type="match status" value="1"/>
</dbReference>
<accession>A0A171DJ34</accession>
<dbReference type="GO" id="GO:0000271">
    <property type="term" value="P:polysaccharide biosynthetic process"/>
    <property type="evidence" value="ECO:0007669"/>
    <property type="project" value="TreeGrafter"/>
</dbReference>
<dbReference type="PANTHER" id="PTHR30244">
    <property type="entry name" value="TRANSAMINASE"/>
    <property type="match status" value="1"/>
</dbReference>
<evidence type="ECO:0000256" key="4">
    <source>
        <dbReference type="RuleBase" id="RU004508"/>
    </source>
</evidence>
<dbReference type="GO" id="GO:0030170">
    <property type="term" value="F:pyridoxal phosphate binding"/>
    <property type="evidence" value="ECO:0007669"/>
    <property type="project" value="TreeGrafter"/>
</dbReference>
<reference evidence="5 6" key="1">
    <citation type="journal article" date="2016" name="Genome Announc.">
        <title>Draft Genome Sequence of Planomonospora sphaerica JCM9374, a Rare Actinomycete.</title>
        <authorList>
            <person name="Dohra H."/>
            <person name="Suzuki T."/>
            <person name="Inoue Y."/>
            <person name="Kodani S."/>
        </authorList>
    </citation>
    <scope>NUCLEOTIDE SEQUENCE [LARGE SCALE GENOMIC DNA]</scope>
    <source>
        <strain evidence="5 6">JCM 9374</strain>
    </source>
</reference>
<organism evidence="5 6">
    <name type="scientific">Planomonospora sphaerica</name>
    <dbReference type="NCBI Taxonomy" id="161355"/>
    <lineage>
        <taxon>Bacteria</taxon>
        <taxon>Bacillati</taxon>
        <taxon>Actinomycetota</taxon>
        <taxon>Actinomycetes</taxon>
        <taxon>Streptosporangiales</taxon>
        <taxon>Streptosporangiaceae</taxon>
        <taxon>Planomonospora</taxon>
    </lineage>
</organism>
<dbReference type="OrthoDB" id="9804264at2"/>
<evidence type="ECO:0000256" key="2">
    <source>
        <dbReference type="PIRSR" id="PIRSR000390-1"/>
    </source>
</evidence>
<dbReference type="Gene3D" id="3.40.640.10">
    <property type="entry name" value="Type I PLP-dependent aspartate aminotransferase-like (Major domain)"/>
    <property type="match status" value="1"/>
</dbReference>
<proteinExistence type="inferred from homology"/>
<evidence type="ECO:0000256" key="3">
    <source>
        <dbReference type="PIRSR" id="PIRSR000390-2"/>
    </source>
</evidence>
<keyword evidence="6" id="KW-1185">Reference proteome</keyword>
<dbReference type="InterPro" id="IPR015422">
    <property type="entry name" value="PyrdxlP-dep_Trfase_small"/>
</dbReference>
<gene>
    <name evidence="5" type="ORF">PS9374_04532</name>
</gene>
<dbReference type="PIRSF" id="PIRSF000390">
    <property type="entry name" value="PLP_StrS"/>
    <property type="match status" value="1"/>
</dbReference>
<comment type="similarity">
    <text evidence="4">Belongs to the DegT/DnrJ/EryC1 family.</text>
</comment>
<sequence>MIPPPPPPVDAAVLQPVLERMPDPAAQAETAALEGELAAAFGAAHAVAVSSGTAALHTALVACGIGAGDEVLLPAATVMMTVAAIVEAGAHPVFVETAPGGGLDLADLSAKVSARSRAIVPVHLYGRCDGLGELVALARRHRLMVIEDACQAQGSVHHGQAAGTVGDVGCFSLKDGKLYAAGEGGYLLTGDPIIAARAAAYRTHWAVGAPGMPARSRLGRNYRLPELSAAVARHQLPGFPAALARRRAQSAALIECVGDLPGLDVIGPGPGEEPNGYSPLWSITLPEPRAFARRLADAGVPNSVGTFGLCAAPLHPACRLLDPAPCPVAADRLDRLLAVVVGAKDTEADLRAYARIIQKEALAWTEQST</sequence>
<evidence type="ECO:0000313" key="6">
    <source>
        <dbReference type="Proteomes" id="UP000077701"/>
    </source>
</evidence>
<dbReference type="Gene3D" id="3.90.1150.10">
    <property type="entry name" value="Aspartate Aminotransferase, domain 1"/>
    <property type="match status" value="1"/>
</dbReference>
<dbReference type="RefSeq" id="WP_068899780.1">
    <property type="nucleotide sequence ID" value="NZ_BDCX01000011.1"/>
</dbReference>
<dbReference type="AlphaFoldDB" id="A0A171DJ34"/>
<dbReference type="SUPFAM" id="SSF53383">
    <property type="entry name" value="PLP-dependent transferases"/>
    <property type="match status" value="1"/>
</dbReference>
<dbReference type="Proteomes" id="UP000077701">
    <property type="component" value="Unassembled WGS sequence"/>
</dbReference>
<reference evidence="6" key="2">
    <citation type="submission" date="2016-04" db="EMBL/GenBank/DDBJ databases">
        <title>Planomonospora sphaerica JCM9374 whole genome shotgun sequence.</title>
        <authorList>
            <person name="Suzuki T."/>
            <person name="Dohra H."/>
            <person name="Kodani S."/>
        </authorList>
    </citation>
    <scope>NUCLEOTIDE SEQUENCE [LARGE SCALE GENOMIC DNA]</scope>
    <source>
        <strain evidence="6">JCM 9374</strain>
    </source>
</reference>
<keyword evidence="3 4" id="KW-0663">Pyridoxal phosphate</keyword>
<keyword evidence="5" id="KW-0808">Transferase</keyword>
<dbReference type="EMBL" id="BDCX01000011">
    <property type="protein sequence ID" value="GAT68867.1"/>
    <property type="molecule type" value="Genomic_DNA"/>
</dbReference>
<comment type="cofactor">
    <cofactor evidence="1">
        <name>pyridoxal 5'-phosphate</name>
        <dbReference type="ChEBI" id="CHEBI:597326"/>
    </cofactor>
</comment>
<feature type="modified residue" description="N6-(pyridoxal phosphate)lysine" evidence="3">
    <location>
        <position position="177"/>
    </location>
</feature>
<keyword evidence="5" id="KW-0032">Aminotransferase</keyword>
<dbReference type="Pfam" id="PF01041">
    <property type="entry name" value="DegT_DnrJ_EryC1"/>
    <property type="match status" value="1"/>
</dbReference>
<protein>
    <submittedName>
        <fullName evidence="5">Aminotransferase DegT</fullName>
    </submittedName>
</protein>
<evidence type="ECO:0000313" key="5">
    <source>
        <dbReference type="EMBL" id="GAT68867.1"/>
    </source>
</evidence>
<name>A0A171DJ34_9ACTN</name>
<dbReference type="InterPro" id="IPR015421">
    <property type="entry name" value="PyrdxlP-dep_Trfase_major"/>
</dbReference>
<feature type="active site" description="Proton acceptor" evidence="2">
    <location>
        <position position="177"/>
    </location>
</feature>
<comment type="caution">
    <text evidence="5">The sequence shown here is derived from an EMBL/GenBank/DDBJ whole genome shotgun (WGS) entry which is preliminary data.</text>
</comment>
<evidence type="ECO:0000256" key="1">
    <source>
        <dbReference type="ARBA" id="ARBA00001933"/>
    </source>
</evidence>
<dbReference type="InterPro" id="IPR000653">
    <property type="entry name" value="DegT/StrS_aminotransferase"/>
</dbReference>